<name>A0A7C5HNL3_UNCW3</name>
<organism evidence="1">
    <name type="scientific">candidate division WOR-3 bacterium</name>
    <dbReference type="NCBI Taxonomy" id="2052148"/>
    <lineage>
        <taxon>Bacteria</taxon>
        <taxon>Bacteria division WOR-3</taxon>
    </lineage>
</organism>
<dbReference type="AlphaFoldDB" id="A0A7C5HNL3"/>
<dbReference type="Proteomes" id="UP000886110">
    <property type="component" value="Unassembled WGS sequence"/>
</dbReference>
<sequence length="196" mass="22026">MKKAPWIKIPDKPDWLDSATICSGVLFDTPKIYKAVALIKKPGQTMYIELSRQEGEGSIVCQGGTQDYEMRVIRDTGGEVVEMRMKAGESKAIIKWIKEEKETYFIANVDENELKVVWLDRPDESAELFLYFIDWLTEIGKEGGLIVSSDQPLIFLGLGELGEPFYEELMVLSVSKYIIADLLGGLPGTAAYHLLK</sequence>
<protein>
    <submittedName>
        <fullName evidence="1">Uncharacterized protein</fullName>
    </submittedName>
</protein>
<gene>
    <name evidence="1" type="ORF">ENL19_03115</name>
</gene>
<reference evidence="1" key="1">
    <citation type="journal article" date="2020" name="mSystems">
        <title>Genome- and Community-Level Interaction Insights into Carbon Utilization and Element Cycling Functions of Hydrothermarchaeota in Hydrothermal Sediment.</title>
        <authorList>
            <person name="Zhou Z."/>
            <person name="Liu Y."/>
            <person name="Xu W."/>
            <person name="Pan J."/>
            <person name="Luo Z.H."/>
            <person name="Li M."/>
        </authorList>
    </citation>
    <scope>NUCLEOTIDE SEQUENCE [LARGE SCALE GENOMIC DNA]</scope>
    <source>
        <strain evidence="1">HyVt-74</strain>
    </source>
</reference>
<accession>A0A7C5HNL3</accession>
<evidence type="ECO:0000313" key="1">
    <source>
        <dbReference type="EMBL" id="HHE05035.1"/>
    </source>
</evidence>
<dbReference type="EMBL" id="DRTB01000235">
    <property type="protein sequence ID" value="HHE05035.1"/>
    <property type="molecule type" value="Genomic_DNA"/>
</dbReference>
<proteinExistence type="predicted"/>
<comment type="caution">
    <text evidence="1">The sequence shown here is derived from an EMBL/GenBank/DDBJ whole genome shotgun (WGS) entry which is preliminary data.</text>
</comment>